<dbReference type="CDD" id="cd00383">
    <property type="entry name" value="trans_reg_C"/>
    <property type="match status" value="1"/>
</dbReference>
<keyword evidence="4 7" id="KW-0238">DNA-binding</keyword>
<reference evidence="9 12" key="2">
    <citation type="submission" date="2018-08" db="EMBL/GenBank/DDBJ databases">
        <title>Genome sequencing of Cutibacterium acnes KCOM 1315.</title>
        <authorList>
            <person name="Kook J.-K."/>
            <person name="Park S.-N."/>
            <person name="Lim Y.K."/>
        </authorList>
    </citation>
    <scope>NUCLEOTIDE SEQUENCE [LARGE SCALE GENOMIC DNA]</scope>
    <source>
        <strain evidence="9 12">KCOM 1315</strain>
    </source>
</reference>
<dbReference type="SUPFAM" id="SSF46894">
    <property type="entry name" value="C-terminal effector domain of the bipartite response regulators"/>
    <property type="match status" value="1"/>
</dbReference>
<dbReference type="GO" id="GO:0000156">
    <property type="term" value="F:phosphorelay response regulator activity"/>
    <property type="evidence" value="ECO:0007669"/>
    <property type="project" value="TreeGrafter"/>
</dbReference>
<keyword evidence="5" id="KW-0010">Activator</keyword>
<evidence type="ECO:0000256" key="1">
    <source>
        <dbReference type="ARBA" id="ARBA00022553"/>
    </source>
</evidence>
<dbReference type="InterPro" id="IPR036388">
    <property type="entry name" value="WH-like_DNA-bd_sf"/>
</dbReference>
<dbReference type="PROSITE" id="PS51755">
    <property type="entry name" value="OMPR_PHOB"/>
    <property type="match status" value="1"/>
</dbReference>
<dbReference type="Pfam" id="PF21695">
    <property type="entry name" value="GlnR_1st"/>
    <property type="match status" value="1"/>
</dbReference>
<name>A0AA44QJ77_CUTAC</name>
<dbReference type="PANTHER" id="PTHR48111:SF16">
    <property type="entry name" value="TRANSCRIPTIONAL REGULATORY PROTEIN GLNR"/>
    <property type="match status" value="1"/>
</dbReference>
<dbReference type="InterPro" id="IPR039420">
    <property type="entry name" value="WalR-like"/>
</dbReference>
<evidence type="ECO:0000259" key="8">
    <source>
        <dbReference type="PROSITE" id="PS51755"/>
    </source>
</evidence>
<dbReference type="PANTHER" id="PTHR48111">
    <property type="entry name" value="REGULATOR OF RPOS"/>
    <property type="match status" value="1"/>
</dbReference>
<dbReference type="SMART" id="SM00862">
    <property type="entry name" value="Trans_reg_C"/>
    <property type="match status" value="1"/>
</dbReference>
<feature type="domain" description="OmpR/PhoB-type" evidence="8">
    <location>
        <begin position="138"/>
        <end position="235"/>
    </location>
</feature>
<dbReference type="Proteomes" id="UP000256621">
    <property type="component" value="Chromosome"/>
</dbReference>
<evidence type="ECO:0000256" key="4">
    <source>
        <dbReference type="ARBA" id="ARBA00023125"/>
    </source>
</evidence>
<proteinExistence type="predicted"/>
<evidence type="ECO:0000256" key="5">
    <source>
        <dbReference type="ARBA" id="ARBA00023159"/>
    </source>
</evidence>
<dbReference type="GO" id="GO:0032993">
    <property type="term" value="C:protein-DNA complex"/>
    <property type="evidence" value="ECO:0007669"/>
    <property type="project" value="TreeGrafter"/>
</dbReference>
<dbReference type="GO" id="GO:0005829">
    <property type="term" value="C:cytosol"/>
    <property type="evidence" value="ECO:0007669"/>
    <property type="project" value="TreeGrafter"/>
</dbReference>
<dbReference type="Pfam" id="PF00486">
    <property type="entry name" value="Trans_reg_C"/>
    <property type="match status" value="1"/>
</dbReference>
<dbReference type="Proteomes" id="UP000226191">
    <property type="component" value="Unassembled WGS sequence"/>
</dbReference>
<gene>
    <name evidence="10" type="ORF">B1B09_05025</name>
    <name evidence="9" type="ORF">DXN06_06080</name>
</gene>
<organism evidence="10 11">
    <name type="scientific">Cutibacterium acnes</name>
    <name type="common">Propionibacterium acnes</name>
    <dbReference type="NCBI Taxonomy" id="1747"/>
    <lineage>
        <taxon>Bacteria</taxon>
        <taxon>Bacillati</taxon>
        <taxon>Actinomycetota</taxon>
        <taxon>Actinomycetes</taxon>
        <taxon>Propionibacteriales</taxon>
        <taxon>Propionibacteriaceae</taxon>
        <taxon>Cutibacterium</taxon>
    </lineage>
</organism>
<keyword evidence="3" id="KW-0805">Transcription regulation</keyword>
<evidence type="ECO:0000256" key="3">
    <source>
        <dbReference type="ARBA" id="ARBA00023015"/>
    </source>
</evidence>
<sequence>MMGCDIVDDMISNNAISAWEGIRMARLSLLGPLDAPLPQALELLPHSISRYDDLKECMSHLEGVDVVLVDCHDEPAKAREACLRLSCHERRVPVLLLVGSDTLSVISPDWGMDDFLCDSATPSEAETRLRCLFTIQVTNQLVAGPFTVDEDGYTASVGDKDLDLTYTEFELLKYLVGHPGRVLTRDLLLSDVWGYDYYGGTRTVDVHIRRLRAKVGPEYEGHIQTVRSVGYRFQAER</sequence>
<accession>A0AA44QJ77</accession>
<protein>
    <submittedName>
        <fullName evidence="9">DNA-binding response regulator</fullName>
    </submittedName>
    <submittedName>
        <fullName evidence="10">Transcriptional regulator</fullName>
    </submittedName>
</protein>
<evidence type="ECO:0000256" key="7">
    <source>
        <dbReference type="PROSITE-ProRule" id="PRU01091"/>
    </source>
</evidence>
<dbReference type="OMA" id="FAARWED"/>
<dbReference type="RefSeq" id="WP_002517181.1">
    <property type="nucleotide sequence ID" value="NZ_AP019664.1"/>
</dbReference>
<feature type="DNA-binding region" description="OmpR/PhoB-type" evidence="7">
    <location>
        <begin position="138"/>
        <end position="235"/>
    </location>
</feature>
<reference evidence="10 11" key="1">
    <citation type="submission" date="2017-02" db="EMBL/GenBank/DDBJ databases">
        <title>Prevalence of linear plasmids in Cutibacterium acnes isolates obtained from cancerous prostatic tissue.</title>
        <authorList>
            <person name="Davidsson S."/>
            <person name="Bruggemann H."/>
        </authorList>
    </citation>
    <scope>NUCLEOTIDE SEQUENCE [LARGE SCALE GENOMIC DNA]</scope>
    <source>
        <strain evidence="10 11">11-78</strain>
    </source>
</reference>
<evidence type="ECO:0000313" key="11">
    <source>
        <dbReference type="Proteomes" id="UP000226191"/>
    </source>
</evidence>
<dbReference type="FunFam" id="1.10.10.10:FF:000216">
    <property type="entry name" value="DNA-binding response regulator"/>
    <property type="match status" value="1"/>
</dbReference>
<dbReference type="GO" id="GO:0006355">
    <property type="term" value="P:regulation of DNA-templated transcription"/>
    <property type="evidence" value="ECO:0007669"/>
    <property type="project" value="InterPro"/>
</dbReference>
<evidence type="ECO:0000256" key="2">
    <source>
        <dbReference type="ARBA" id="ARBA00023012"/>
    </source>
</evidence>
<dbReference type="InterPro" id="IPR001867">
    <property type="entry name" value="OmpR/PhoB-type_DNA-bd"/>
</dbReference>
<dbReference type="EMBL" id="CP031442">
    <property type="protein sequence ID" value="AXM06758.1"/>
    <property type="molecule type" value="Genomic_DNA"/>
</dbReference>
<evidence type="ECO:0000313" key="10">
    <source>
        <dbReference type="EMBL" id="PGF34981.1"/>
    </source>
</evidence>
<evidence type="ECO:0000313" key="12">
    <source>
        <dbReference type="Proteomes" id="UP000256621"/>
    </source>
</evidence>
<dbReference type="EMBL" id="MVCE01000002">
    <property type="protein sequence ID" value="PGF34981.1"/>
    <property type="molecule type" value="Genomic_DNA"/>
</dbReference>
<evidence type="ECO:0000256" key="6">
    <source>
        <dbReference type="ARBA" id="ARBA00023163"/>
    </source>
</evidence>
<dbReference type="Gene3D" id="3.40.50.2300">
    <property type="match status" value="1"/>
</dbReference>
<dbReference type="InterPro" id="IPR049170">
    <property type="entry name" value="GlnR_N"/>
</dbReference>
<dbReference type="Gene3D" id="1.10.10.10">
    <property type="entry name" value="Winged helix-like DNA-binding domain superfamily/Winged helix DNA-binding domain"/>
    <property type="match status" value="1"/>
</dbReference>
<dbReference type="GO" id="GO:0000976">
    <property type="term" value="F:transcription cis-regulatory region binding"/>
    <property type="evidence" value="ECO:0007669"/>
    <property type="project" value="TreeGrafter"/>
</dbReference>
<dbReference type="GeneID" id="92856327"/>
<dbReference type="AlphaFoldDB" id="A0AA44QJ77"/>
<keyword evidence="2" id="KW-0902">Two-component regulatory system</keyword>
<dbReference type="InterPro" id="IPR016032">
    <property type="entry name" value="Sig_transdc_resp-reg_C-effctor"/>
</dbReference>
<keyword evidence="6" id="KW-0804">Transcription</keyword>
<keyword evidence="1" id="KW-0597">Phosphoprotein</keyword>
<evidence type="ECO:0000313" key="9">
    <source>
        <dbReference type="EMBL" id="AXM06758.1"/>
    </source>
</evidence>